<dbReference type="PANTHER" id="PTHR14025:SF20">
    <property type="entry name" value="FANCONI ANEMIA GROUP M PROTEIN"/>
    <property type="match status" value="1"/>
</dbReference>
<gene>
    <name evidence="12" type="primary">fancm</name>
</gene>
<dbReference type="GO" id="GO:0009378">
    <property type="term" value="F:four-way junction helicase activity"/>
    <property type="evidence" value="ECO:0007669"/>
    <property type="project" value="TreeGrafter"/>
</dbReference>
<dbReference type="InterPro" id="IPR039686">
    <property type="entry name" value="FANCM/Mph1-like_ID"/>
</dbReference>
<dbReference type="SMART" id="SM00487">
    <property type="entry name" value="DEXDc"/>
    <property type="match status" value="1"/>
</dbReference>
<dbReference type="KEGG" id="ipu:108269866"/>
<dbReference type="Pfam" id="PF00271">
    <property type="entry name" value="Helicase_C"/>
    <property type="match status" value="1"/>
</dbReference>
<dbReference type="FunFam" id="3.40.50.300:FF:000861">
    <property type="entry name" value="Fanconi anemia, complementation group M"/>
    <property type="match status" value="1"/>
</dbReference>
<dbReference type="PROSITE" id="PS51192">
    <property type="entry name" value="HELICASE_ATP_BIND_1"/>
    <property type="match status" value="1"/>
</dbReference>
<evidence type="ECO:0000256" key="5">
    <source>
        <dbReference type="ARBA" id="ARBA00022806"/>
    </source>
</evidence>
<dbReference type="SUPFAM" id="SSF47781">
    <property type="entry name" value="RuvA domain 2-like"/>
    <property type="match status" value="1"/>
</dbReference>
<feature type="domain" description="Helicase C-terminal" evidence="10">
    <location>
        <begin position="502"/>
        <end position="671"/>
    </location>
</feature>
<evidence type="ECO:0000256" key="3">
    <source>
        <dbReference type="ARBA" id="ARBA00022741"/>
    </source>
</evidence>
<feature type="region of interest" description="Disordered" evidence="8">
    <location>
        <begin position="1367"/>
        <end position="1430"/>
    </location>
</feature>
<keyword evidence="11" id="KW-1185">Reference proteome</keyword>
<feature type="compositionally biased region" description="Basic residues" evidence="8">
    <location>
        <begin position="1594"/>
        <end position="1604"/>
    </location>
</feature>
<dbReference type="Gene3D" id="1.10.150.20">
    <property type="entry name" value="5' to 3' exonuclease, C-terminal subdomain"/>
    <property type="match status" value="1"/>
</dbReference>
<evidence type="ECO:0000256" key="1">
    <source>
        <dbReference type="ARBA" id="ARBA00004123"/>
    </source>
</evidence>
<evidence type="ECO:0000256" key="2">
    <source>
        <dbReference type="ARBA" id="ARBA00009889"/>
    </source>
</evidence>
<evidence type="ECO:0000313" key="11">
    <source>
        <dbReference type="Proteomes" id="UP000221080"/>
    </source>
</evidence>
<dbReference type="GO" id="GO:0045003">
    <property type="term" value="P:double-strand break repair via synthesis-dependent strand annealing"/>
    <property type="evidence" value="ECO:0007669"/>
    <property type="project" value="TreeGrafter"/>
</dbReference>
<dbReference type="InterPro" id="IPR001650">
    <property type="entry name" value="Helicase_C-like"/>
</dbReference>
<evidence type="ECO:0000313" key="12">
    <source>
        <dbReference type="RefSeq" id="XP_017331456.2"/>
    </source>
</evidence>
<dbReference type="SMART" id="SM00490">
    <property type="entry name" value="HELICc"/>
    <property type="match status" value="1"/>
</dbReference>
<feature type="compositionally biased region" description="Basic and acidic residues" evidence="8">
    <location>
        <begin position="1671"/>
        <end position="1684"/>
    </location>
</feature>
<feature type="compositionally biased region" description="Polar residues" evidence="8">
    <location>
        <begin position="1608"/>
        <end position="1617"/>
    </location>
</feature>
<evidence type="ECO:0000259" key="10">
    <source>
        <dbReference type="PROSITE" id="PS51194"/>
    </source>
</evidence>
<dbReference type="InterPro" id="IPR011335">
    <property type="entry name" value="Restrct_endonuc-II-like"/>
</dbReference>
<protein>
    <submittedName>
        <fullName evidence="12">Fanconi anemia group M protein</fullName>
    </submittedName>
</protein>
<dbReference type="InterPro" id="IPR031879">
    <property type="entry name" value="FANCM-MHF-bd"/>
</dbReference>
<dbReference type="CDD" id="cd18033">
    <property type="entry name" value="DEXDc_FANCM"/>
    <property type="match status" value="1"/>
</dbReference>
<dbReference type="RefSeq" id="XP_017331456.2">
    <property type="nucleotide sequence ID" value="XM_017475967.3"/>
</dbReference>
<dbReference type="Pfam" id="PF00270">
    <property type="entry name" value="DEAD"/>
    <property type="match status" value="1"/>
</dbReference>
<keyword evidence="3" id="KW-0547">Nucleotide-binding</keyword>
<feature type="compositionally biased region" description="Acidic residues" evidence="8">
    <location>
        <begin position="1565"/>
        <end position="1587"/>
    </location>
</feature>
<dbReference type="Proteomes" id="UP000221080">
    <property type="component" value="Chromosome 9"/>
</dbReference>
<sequence>MCCAEERFRMSGANQKTLFQTWGSAVPKTTLPSKDPGKKLPQRRRAITNSLGKAKKKERDNAAAPSLWAEVGQGTAVHQASRQDQDEEMDDVDDDLILVAVHEAEKCLEKQPDSSADATIEDPADFCSDLPGFDRSSGRIWIYPTNFPIRDYQLKISEAALLQNTLVCLPTGLGKTFIASVVMYNFYRWYPAGKIVFLAPTKPLVAQQIEACYRVMGIPQQHMAELTGSTPAPQRRDLWRSRHVFFLTPQVMVNDLSRNTCPAPQIKCVVIDEAHKASGNHAYCQVVRELWNQTKQFRVLALSATPGADMKAVQQVISNLLISHIELRSEESPDVRVHTHQRSVDKIVVPLGESLTGYQSRYLQVLERFTSRLTQMRVLNQRDLRSLTKYQVILAREQFRRNPPPQLMGAQHGALEGDFALCISLYHGYELLQQMGLRSLFLFTQNIMSGSKETSRARNELQRSPVFMDLYREMEAMFLSTPKGPEEQYFHSHPKLQKLDEVIQQHFSTWVKSRGSAPDSGDKAESTRVMIFSSFRESVQEIAEMLNRHHPLVRVMTFMGQASAGKGVRGFTQKEQLEVVRRFREGGFNTLVSTCVGEEGLDIGEVDLIVCFDAQKSPIRLVQRMGRTGRHRQGRIVVILAEGREERIYNQSQSNRRSVNKCIMGSKQSFFMFPHSPRMLPAGVTPTLQKMHITCGQFEAKEISKRSSNGRQSLSTRRASLLSPDAQVVGVQGRVKEDGFLTPGEEDEWSSTMKLGENEAQPRLKHSSFLCFNEEPQQLDECVEGPVRDLSLWEWRHWQNQHLPTHRVDHSSRCLHFTAIMELIDQMRQEEESGCRYESEVKAYLQKEDVVGCEEDGSVAKPTCEKKPRQKRSKPRLVGRDASRSVSKTNLDKKDQAGPPSLLKDKVFSESDCDATKEGLSVFQCNYDDLAADDNADNALQTDANETKISRKDDQLHGSPEHTKDLKTSPDASIEPAEEMFYLPKWDVCQKVYNFNRSAGSLEIILSNVKNLLSRAPPECLDLHCSLSLNKPVHFDESDKICSSPMEEVDHFQVNFDLANRENSLDSDSLDCNIEGAPPKSVTLPSETVSAGLDSTANSPSWDEVFDDVVDDKSDKTANLPLESKIQLTSLDESVDLFGDDEAFLQISLPNIETPNKDTVIPIKRRDTDQRKQVTQNVGGASNIFNSEGSSNSPVVLGNKPPSEHRSEPFNYSQDIFSVNFDLGFSFDSEEEETAEPASDMTTELTADREQPFTPLTLNEPNTSSNNFTLGHMSTPRVCLMDKKLPSLIAKSNLSPIITERESLVRPDASTPSPSFVSPKSRALEPFPKVLSSQAQPRGTGNRLCRRSLLDARKPVYEDHACSVTVNSDSEEESVIRKPGRQGRANPLASPDQSKISDVESPVQAPRKRVARLNMSEESGGEAASDDDFKQDSFFRPKVFQPRKNSHPLKVKSQNAVHRDVRQFLDEEAALSEEGDSVSSDECDGEELNKSLEGFVVDNTQFSQGLNDSEMHGIYLKSVKSPAISSKFRMAHRPVHNLNIFSQVPEQDEMYEEDSFVVDGSEVEEDFNSASDDEEEAEIEIVPEDSFVDGRRQYTTRRRARLRQTRTSGETRTLQSRTTKRSRIVQVEDSSEEEEEKDEKKRKMLYARKAPVSDTAPGTVFNTACPPSHSPKSDPARAGGEKSRKGAVPQKQETDRQRFSNQALLSEELDFQEPLPITCVKTQAACCSTASLTVASGSVDYGTTTDTTINTTPSCVCVLVDSRCISAGADVVSSLRLKHGAAVHICSLVSCDFIVSKRMAVEWHSESELASLQSRKRLQERIQSVQGLFDRVCLLVEKERTKPGEPLRSFQRSRYYDSTVAALVRAGVRLLFSTGPDDTAMLLAQLAQVEQRKGQAISVPVEVKGRRQQALQFYLTLPCMSYVNALYMCNRFYSVAHLVNSSVDTLQAGIHVSRSRAEEIYRCLRYSCDTTLMKSNTSKTNL</sequence>
<comment type="similarity">
    <text evidence="2">Belongs to the DEAD box helicase family. DEAH subfamily. FANCM sub-subfamily.</text>
</comment>
<dbReference type="InterPro" id="IPR006166">
    <property type="entry name" value="ERCC4_domain"/>
</dbReference>
<evidence type="ECO:0000259" key="9">
    <source>
        <dbReference type="PROSITE" id="PS51192"/>
    </source>
</evidence>
<accession>A0A2D0RMS7</accession>
<dbReference type="CDD" id="cd18801">
    <property type="entry name" value="SF2_C_FANCM_Hef"/>
    <property type="match status" value="1"/>
</dbReference>
<feature type="region of interest" description="Disordered" evidence="8">
    <location>
        <begin position="856"/>
        <end position="904"/>
    </location>
</feature>
<feature type="compositionally biased region" description="Basic and acidic residues" evidence="8">
    <location>
        <begin position="945"/>
        <end position="968"/>
    </location>
</feature>
<dbReference type="PROSITE" id="PS51194">
    <property type="entry name" value="HELICASE_CTER"/>
    <property type="match status" value="1"/>
</dbReference>
<dbReference type="InterPro" id="IPR047418">
    <property type="entry name" value="XPF_nuclease_FANCM"/>
</dbReference>
<keyword evidence="5" id="KW-0347">Helicase</keyword>
<dbReference type="CDD" id="cd20077">
    <property type="entry name" value="XPF_nuclease_FANCM"/>
    <property type="match status" value="1"/>
</dbReference>
<dbReference type="InterPro" id="IPR011545">
    <property type="entry name" value="DEAD/DEAH_box_helicase_dom"/>
</dbReference>
<dbReference type="Gene3D" id="3.40.50.10130">
    <property type="match status" value="1"/>
</dbReference>
<dbReference type="GO" id="GO:0004518">
    <property type="term" value="F:nuclease activity"/>
    <property type="evidence" value="ECO:0007669"/>
    <property type="project" value="InterPro"/>
</dbReference>
<feature type="compositionally biased region" description="Basic residues" evidence="8">
    <location>
        <begin position="868"/>
        <end position="877"/>
    </location>
</feature>
<dbReference type="SUPFAM" id="SSF52980">
    <property type="entry name" value="Restriction endonuclease-like"/>
    <property type="match status" value="1"/>
</dbReference>
<dbReference type="GO" id="GO:0036297">
    <property type="term" value="P:interstrand cross-link repair"/>
    <property type="evidence" value="ECO:0007669"/>
    <property type="project" value="TreeGrafter"/>
</dbReference>
<keyword evidence="4" id="KW-0378">Hydrolase</keyword>
<feature type="region of interest" description="Disordered" evidence="8">
    <location>
        <begin position="26"/>
        <end position="89"/>
    </location>
</feature>
<dbReference type="GeneID" id="108269866"/>
<keyword evidence="6" id="KW-0067">ATP-binding</keyword>
<feature type="domain" description="Helicase ATP-binding" evidence="9">
    <location>
        <begin position="156"/>
        <end position="324"/>
    </location>
</feature>
<comment type="subcellular location">
    <subcellularLocation>
        <location evidence="1">Nucleus</location>
    </subcellularLocation>
</comment>
<dbReference type="SMART" id="SM00891">
    <property type="entry name" value="ERCC4"/>
    <property type="match status" value="1"/>
</dbReference>
<feature type="region of interest" description="Disordered" evidence="8">
    <location>
        <begin position="1180"/>
        <end position="1207"/>
    </location>
</feature>
<dbReference type="Pfam" id="PF16783">
    <property type="entry name" value="FANCM-MHF_bd"/>
    <property type="match status" value="1"/>
</dbReference>
<dbReference type="InterPro" id="IPR014001">
    <property type="entry name" value="Helicase_ATP-bd"/>
</dbReference>
<dbReference type="CDD" id="cd12091">
    <property type="entry name" value="FANCM_ID"/>
    <property type="match status" value="1"/>
</dbReference>
<dbReference type="GO" id="GO:0043138">
    <property type="term" value="F:3'-5' DNA helicase activity"/>
    <property type="evidence" value="ECO:0007669"/>
    <property type="project" value="InterPro"/>
</dbReference>
<dbReference type="SUPFAM" id="SSF52540">
    <property type="entry name" value="P-loop containing nucleoside triphosphate hydrolases"/>
    <property type="match status" value="1"/>
</dbReference>
<feature type="region of interest" description="Disordered" evidence="8">
    <location>
        <begin position="1565"/>
        <end position="1699"/>
    </location>
</feature>
<organism evidence="11 12">
    <name type="scientific">Ictalurus punctatus</name>
    <name type="common">Channel catfish</name>
    <name type="synonym">Silurus punctatus</name>
    <dbReference type="NCBI Taxonomy" id="7998"/>
    <lineage>
        <taxon>Eukaryota</taxon>
        <taxon>Metazoa</taxon>
        <taxon>Chordata</taxon>
        <taxon>Craniata</taxon>
        <taxon>Vertebrata</taxon>
        <taxon>Euteleostomi</taxon>
        <taxon>Actinopterygii</taxon>
        <taxon>Neopterygii</taxon>
        <taxon>Teleostei</taxon>
        <taxon>Ostariophysi</taxon>
        <taxon>Siluriformes</taxon>
        <taxon>Ictaluridae</taxon>
        <taxon>Ictalurus</taxon>
    </lineage>
</organism>
<evidence type="ECO:0000256" key="6">
    <source>
        <dbReference type="ARBA" id="ARBA00022840"/>
    </source>
</evidence>
<dbReference type="GO" id="GO:0016787">
    <property type="term" value="F:hydrolase activity"/>
    <property type="evidence" value="ECO:0007669"/>
    <property type="project" value="UniProtKB-KW"/>
</dbReference>
<dbReference type="STRING" id="7998.ENSIPUP00000021578"/>
<evidence type="ECO:0000256" key="7">
    <source>
        <dbReference type="ARBA" id="ARBA00023242"/>
    </source>
</evidence>
<evidence type="ECO:0000256" key="4">
    <source>
        <dbReference type="ARBA" id="ARBA00022801"/>
    </source>
</evidence>
<dbReference type="PANTHER" id="PTHR14025">
    <property type="entry name" value="FANCONI ANEMIA GROUP M FANCM FAMILY MEMBER"/>
    <property type="match status" value="1"/>
</dbReference>
<proteinExistence type="inferred from homology"/>
<name>A0A2D0RMS7_ICTPU</name>
<dbReference type="Gene3D" id="3.40.50.300">
    <property type="entry name" value="P-loop containing nucleotide triphosphate hydrolases"/>
    <property type="match status" value="2"/>
</dbReference>
<keyword evidence="7" id="KW-0539">Nucleus</keyword>
<reference evidence="11" key="1">
    <citation type="journal article" date="2016" name="Nat. Commun.">
        <title>The channel catfish genome sequence provides insights into the evolution of scale formation in teleosts.</title>
        <authorList>
            <person name="Liu Z."/>
            <person name="Liu S."/>
            <person name="Yao J."/>
            <person name="Bao L."/>
            <person name="Zhang J."/>
            <person name="Li Y."/>
            <person name="Jiang C."/>
            <person name="Sun L."/>
            <person name="Wang R."/>
            <person name="Zhang Y."/>
            <person name="Zhou T."/>
            <person name="Zeng Q."/>
            <person name="Fu Q."/>
            <person name="Gao S."/>
            <person name="Li N."/>
            <person name="Koren S."/>
            <person name="Jiang Y."/>
            <person name="Zimin A."/>
            <person name="Xu P."/>
            <person name="Phillippy A.M."/>
            <person name="Geng X."/>
            <person name="Song L."/>
            <person name="Sun F."/>
            <person name="Li C."/>
            <person name="Wang X."/>
            <person name="Chen A."/>
            <person name="Jin Y."/>
            <person name="Yuan Z."/>
            <person name="Yang Y."/>
            <person name="Tan S."/>
            <person name="Peatman E."/>
            <person name="Lu J."/>
            <person name="Qin Z."/>
            <person name="Dunham R."/>
            <person name="Li Z."/>
            <person name="Sonstegard T."/>
            <person name="Feng J."/>
            <person name="Danzmann R.G."/>
            <person name="Schroeder S."/>
            <person name="Scheffler B."/>
            <person name="Duke M.V."/>
            <person name="Ballard L."/>
            <person name="Kucuktas H."/>
            <person name="Kaltenboeck L."/>
            <person name="Liu H."/>
            <person name="Armbruster J."/>
            <person name="Xie Y."/>
            <person name="Kirby M.L."/>
            <person name="Tian Y."/>
            <person name="Flanagan M.E."/>
            <person name="Mu W."/>
            <person name="Waldbieser G.C."/>
        </authorList>
    </citation>
    <scope>NUCLEOTIDE SEQUENCE [LARGE SCALE GENOMIC DNA]</scope>
    <source>
        <strain evidence="11">SDA103</strain>
    </source>
</reference>
<dbReference type="GO" id="GO:0005524">
    <property type="term" value="F:ATP binding"/>
    <property type="evidence" value="ECO:0007669"/>
    <property type="project" value="UniProtKB-KW"/>
</dbReference>
<reference evidence="12" key="2">
    <citation type="submission" date="2025-08" db="UniProtKB">
        <authorList>
            <consortium name="RefSeq"/>
        </authorList>
    </citation>
    <scope>IDENTIFICATION</scope>
    <source>
        <tissue evidence="12">Blood</tissue>
    </source>
</reference>
<dbReference type="InterPro" id="IPR027417">
    <property type="entry name" value="P-loop_NTPase"/>
</dbReference>
<dbReference type="InterPro" id="IPR010994">
    <property type="entry name" value="RuvA_2-like"/>
</dbReference>
<dbReference type="CTD" id="57697"/>
<dbReference type="Pfam" id="PF02732">
    <property type="entry name" value="ERCC4"/>
    <property type="match status" value="1"/>
</dbReference>
<dbReference type="InterPro" id="IPR044749">
    <property type="entry name" value="FANCM_DEXDc"/>
</dbReference>
<dbReference type="GO" id="GO:0005634">
    <property type="term" value="C:nucleus"/>
    <property type="evidence" value="ECO:0007669"/>
    <property type="project" value="UniProtKB-SubCell"/>
</dbReference>
<feature type="compositionally biased region" description="Polar residues" evidence="8">
    <location>
        <begin position="1180"/>
        <end position="1194"/>
    </location>
</feature>
<evidence type="ECO:0000256" key="8">
    <source>
        <dbReference type="SAM" id="MobiDB-lite"/>
    </source>
</evidence>
<dbReference type="GO" id="GO:0000400">
    <property type="term" value="F:four-way junction DNA binding"/>
    <property type="evidence" value="ECO:0007669"/>
    <property type="project" value="TreeGrafter"/>
</dbReference>
<dbReference type="OrthoDB" id="6513042at2759"/>
<dbReference type="Gene3D" id="1.20.1320.20">
    <property type="entry name" value="hef helicase domain"/>
    <property type="match status" value="1"/>
</dbReference>
<feature type="region of interest" description="Disordered" evidence="8">
    <location>
        <begin position="941"/>
        <end position="971"/>
    </location>
</feature>